<reference evidence="1 2" key="1">
    <citation type="journal article" date="2015" name="Nature">
        <title>rRNA introns, odd ribosomes, and small enigmatic genomes across a large radiation of phyla.</title>
        <authorList>
            <person name="Brown C.T."/>
            <person name="Hug L.A."/>
            <person name="Thomas B.C."/>
            <person name="Sharon I."/>
            <person name="Castelle C.J."/>
            <person name="Singh A."/>
            <person name="Wilkins M.J."/>
            <person name="Williams K.H."/>
            <person name="Banfield J.F."/>
        </authorList>
    </citation>
    <scope>NUCLEOTIDE SEQUENCE [LARGE SCALE GENOMIC DNA]</scope>
</reference>
<feature type="non-terminal residue" evidence="1">
    <location>
        <position position="629"/>
    </location>
</feature>
<dbReference type="Proteomes" id="UP000034325">
    <property type="component" value="Unassembled WGS sequence"/>
</dbReference>
<protein>
    <submittedName>
        <fullName evidence="1">Uncharacterized protein</fullName>
    </submittedName>
</protein>
<dbReference type="EMBL" id="LBWA01000010">
    <property type="protein sequence ID" value="KKQ97605.1"/>
    <property type="molecule type" value="Genomic_DNA"/>
</dbReference>
<evidence type="ECO:0000313" key="1">
    <source>
        <dbReference type="EMBL" id="KKQ97605.1"/>
    </source>
</evidence>
<accession>A0A0G0MB98</accession>
<organism evidence="1 2">
    <name type="scientific">Candidatus Woesebacteria bacterium GW2011_GWA1_39_12</name>
    <dbReference type="NCBI Taxonomy" id="1618549"/>
    <lineage>
        <taxon>Bacteria</taxon>
        <taxon>Candidatus Woeseibacteriota</taxon>
    </lineage>
</organism>
<sequence>MPRLKYLVIFVLFILLVVVAASFLGFKLSQINNPFNNSNEERRYEIELRSNYPGYELVKSDKFDDFLKYLNDISFWQGEGVYDFETKTMVKTSKLIIYLDDKPGSSDRVRNSDKGIDISSFYYKVSGNTVSVYLYTNVDGIGELNLDKEDVFNQALMRAVYFIIRKDSAAHFTFYLDEVSGKIKSVYKEPYVNIKKKSISKSGIFKKLIPEVKAQSDCERWQCGTPSYDWRCGGDPGGASCTGSGDSSCDPQTCQSTQTSCDPAYWEGDPVACRSPGGDCPGGQCVSNYSCNCSIIATPTPAPGGGGGVNPDVAFMTFYVVRDFVTPGVWSTSRHDWAQGWERCNGYLNLNCVDDYYADDHGNHLIPGPVIIRTEGTNYNHPDRCWSGSRYREECDGDSTQISPDGGPQTIVTGDIKDTYQIWGVTLQPGWEVFDMQSKFGNGGWNSMNNCVGGQSSVQTWGYRCYINNRDTRFRILVRPAGPPSCSLSLPATIPLNPGESRDLNTNLTINSGGATVNRFTTTLGLGTADITLCDTATGICGGVVNDTNPYSSRITALTSGNKALTIEGFIDDVPNPGDVTVCSPQALTTITVSNTQAWWQVIGGDVVAGGALGNIQSLLPTLTTPCTT</sequence>
<comment type="caution">
    <text evidence="1">The sequence shown here is derived from an EMBL/GenBank/DDBJ whole genome shotgun (WGS) entry which is preliminary data.</text>
</comment>
<gene>
    <name evidence="1" type="ORF">UT23_C0010G0001</name>
</gene>
<dbReference type="AlphaFoldDB" id="A0A0G0MB98"/>
<proteinExistence type="predicted"/>
<name>A0A0G0MB98_9BACT</name>
<evidence type="ECO:0000313" key="2">
    <source>
        <dbReference type="Proteomes" id="UP000034325"/>
    </source>
</evidence>